<dbReference type="GO" id="GO:0016787">
    <property type="term" value="F:hydrolase activity"/>
    <property type="evidence" value="ECO:0007669"/>
    <property type="project" value="UniProtKB-KW"/>
</dbReference>
<protein>
    <submittedName>
        <fullName evidence="2">Alpha/beta hydrolase</fullName>
    </submittedName>
</protein>
<dbReference type="PANTHER" id="PTHR43194:SF2">
    <property type="entry name" value="PEROXISOMAL MEMBRANE PROTEIN LPX1"/>
    <property type="match status" value="1"/>
</dbReference>
<reference evidence="2" key="1">
    <citation type="submission" date="2022-06" db="EMBL/GenBank/DDBJ databases">
        <title>Ornithinimicrobium JY.X270.</title>
        <authorList>
            <person name="Huang Y."/>
        </authorList>
    </citation>
    <scope>NUCLEOTIDE SEQUENCE</scope>
    <source>
        <strain evidence="2">JY.X270</strain>
    </source>
</reference>
<dbReference type="Gene3D" id="3.40.50.1820">
    <property type="entry name" value="alpha/beta hydrolase"/>
    <property type="match status" value="1"/>
</dbReference>
<dbReference type="InterPro" id="IPR000073">
    <property type="entry name" value="AB_hydrolase_1"/>
</dbReference>
<feature type="domain" description="AB hydrolase-1" evidence="1">
    <location>
        <begin position="33"/>
        <end position="263"/>
    </location>
</feature>
<organism evidence="2 3">
    <name type="scientific">Ornithinimicrobium cryptoxanthini</name>
    <dbReference type="NCBI Taxonomy" id="2934161"/>
    <lineage>
        <taxon>Bacteria</taxon>
        <taxon>Bacillati</taxon>
        <taxon>Actinomycetota</taxon>
        <taxon>Actinomycetes</taxon>
        <taxon>Micrococcales</taxon>
        <taxon>Ornithinimicrobiaceae</taxon>
        <taxon>Ornithinimicrobium</taxon>
    </lineage>
</organism>
<dbReference type="Proteomes" id="UP001056535">
    <property type="component" value="Chromosome"/>
</dbReference>
<dbReference type="InterPro" id="IPR050228">
    <property type="entry name" value="Carboxylesterase_BioH"/>
</dbReference>
<name>A0ABY4YJ08_9MICO</name>
<keyword evidence="2" id="KW-0378">Hydrolase</keyword>
<dbReference type="Pfam" id="PF00561">
    <property type="entry name" value="Abhydrolase_1"/>
    <property type="match status" value="1"/>
</dbReference>
<dbReference type="InterPro" id="IPR029058">
    <property type="entry name" value="AB_hydrolase_fold"/>
</dbReference>
<evidence type="ECO:0000259" key="1">
    <source>
        <dbReference type="Pfam" id="PF00561"/>
    </source>
</evidence>
<evidence type="ECO:0000313" key="2">
    <source>
        <dbReference type="EMBL" id="USQ76780.1"/>
    </source>
</evidence>
<accession>A0ABY4YJ08</accession>
<evidence type="ECO:0000313" key="3">
    <source>
        <dbReference type="Proteomes" id="UP001056535"/>
    </source>
</evidence>
<dbReference type="RefSeq" id="WP_252621483.1">
    <property type="nucleotide sequence ID" value="NZ_CP099490.1"/>
</dbReference>
<sequence length="285" mass="30388">MPAAAAEPLEFISAGVRIRGDRFAAEDEVGVALLLHGGGQTRHSWRSTARVLSTHGWTSVTLDARGHGDSAWAADGDYSMDAFVGDVSTLVDALGVTPVLIGASLGGLASMIAVGEGRVQARAMVLVDVVPRLEQAGVDRIMTFMRSHPDGFASLEEVADAVASYNPHRPRPANLEGLKKNVRRRADGRWHWHWDPEFLNFGDEPSRAQGEERLARAAGRVRVPTLVMRGGESDVVSDAGATELLDLIPGSRQAAVAKAGHMIAGDDNSVFARELLGFLAELPAD</sequence>
<dbReference type="EMBL" id="CP099490">
    <property type="protein sequence ID" value="USQ76780.1"/>
    <property type="molecule type" value="Genomic_DNA"/>
</dbReference>
<gene>
    <name evidence="2" type="ORF">NF557_02290</name>
</gene>
<proteinExistence type="predicted"/>
<dbReference type="SUPFAM" id="SSF53474">
    <property type="entry name" value="alpha/beta-Hydrolases"/>
    <property type="match status" value="1"/>
</dbReference>
<dbReference type="PANTHER" id="PTHR43194">
    <property type="entry name" value="HYDROLASE ALPHA/BETA FOLD FAMILY"/>
    <property type="match status" value="1"/>
</dbReference>
<keyword evidence="3" id="KW-1185">Reference proteome</keyword>